<evidence type="ECO:0000259" key="1">
    <source>
        <dbReference type="Pfam" id="PF04233"/>
    </source>
</evidence>
<dbReference type="Pfam" id="PF04233">
    <property type="entry name" value="Phage_Mu_F"/>
    <property type="match status" value="1"/>
</dbReference>
<proteinExistence type="predicted"/>
<dbReference type="Proteomes" id="UP001144805">
    <property type="component" value="Unassembled WGS sequence"/>
</dbReference>
<feature type="domain" description="Phage head morphogenesis" evidence="1">
    <location>
        <begin position="224"/>
        <end position="333"/>
    </location>
</feature>
<dbReference type="EMBL" id="JAPKNK010000003">
    <property type="protein sequence ID" value="MCX5569604.1"/>
    <property type="molecule type" value="Genomic_DNA"/>
</dbReference>
<gene>
    <name evidence="2" type="ORF">OSH07_10415</name>
</gene>
<accession>A0A9X3E0V0</accession>
<dbReference type="RefSeq" id="WP_266338565.1">
    <property type="nucleotide sequence ID" value="NZ_JAPKNK010000003.1"/>
</dbReference>
<comment type="caution">
    <text evidence="2">The sequence shown here is derived from an EMBL/GenBank/DDBJ whole genome shotgun (WGS) entry which is preliminary data.</text>
</comment>
<sequence>MSRRSDRDLIDVLLATQEEAIRAAFMEAIADTVNTVVLKIVVERLERGDIEGALQALQLDAAAFSKLELRLADAYNSGGMATVGSMPKVRDPQGGRVVFRFGVRNPEAEAWLREHSSALVTAILDDQRVAIRLALSEGLAEGQNPRATALNVVGRVNRVTGRREGGIIGITSAQERYVAYARQELMSGDAAQLRAYLGRERRDKRFDRTILAAIKSGKPLDAETITRIIGRYSDRLLELRGEFLARTETMMALSKGRDDAIRQQIAAGKIRVEDVTKIWRSAGDNRVRHTHRVLDGQKVPMDGSFQSPSGAMLRFPCDPRAPISEISGCRCVVSYDIDYFASVVERFKAEAA</sequence>
<organism evidence="2 3">
    <name type="scientific">Kaistia nematophila</name>
    <dbReference type="NCBI Taxonomy" id="2994654"/>
    <lineage>
        <taxon>Bacteria</taxon>
        <taxon>Pseudomonadati</taxon>
        <taxon>Pseudomonadota</taxon>
        <taxon>Alphaproteobacteria</taxon>
        <taxon>Hyphomicrobiales</taxon>
        <taxon>Kaistiaceae</taxon>
        <taxon>Kaistia</taxon>
    </lineage>
</organism>
<dbReference type="AlphaFoldDB" id="A0A9X3E0V0"/>
<evidence type="ECO:0000313" key="3">
    <source>
        <dbReference type="Proteomes" id="UP001144805"/>
    </source>
</evidence>
<dbReference type="InterPro" id="IPR006528">
    <property type="entry name" value="Phage_head_morphogenesis_dom"/>
</dbReference>
<keyword evidence="3" id="KW-1185">Reference proteome</keyword>
<reference evidence="2" key="1">
    <citation type="submission" date="2022-11" db="EMBL/GenBank/DDBJ databases">
        <title>Biodiversity and phylogenetic relationships of bacteria.</title>
        <authorList>
            <person name="Machado R.A.R."/>
            <person name="Bhat A."/>
            <person name="Loulou A."/>
            <person name="Kallel S."/>
        </authorList>
    </citation>
    <scope>NUCLEOTIDE SEQUENCE</scope>
    <source>
        <strain evidence="2">K-TC2</strain>
    </source>
</reference>
<protein>
    <submittedName>
        <fullName evidence="2">Phage minor head protein</fullName>
    </submittedName>
</protein>
<evidence type="ECO:0000313" key="2">
    <source>
        <dbReference type="EMBL" id="MCX5569604.1"/>
    </source>
</evidence>
<name>A0A9X3E0V0_9HYPH</name>